<feature type="domain" description="Thiamine pyrophosphate enzyme N-terminal TPP-binding" evidence="7">
    <location>
        <begin position="3"/>
        <end position="114"/>
    </location>
</feature>
<dbReference type="RefSeq" id="WP_263999915.1">
    <property type="nucleotide sequence ID" value="NZ_JACKVK010000022.1"/>
</dbReference>
<dbReference type="GO" id="GO:0050660">
    <property type="term" value="F:flavin adenine dinucleotide binding"/>
    <property type="evidence" value="ECO:0007669"/>
    <property type="project" value="UniProtKB-UniRule"/>
</dbReference>
<evidence type="ECO:0000259" key="7">
    <source>
        <dbReference type="Pfam" id="PF02776"/>
    </source>
</evidence>
<dbReference type="GO" id="GO:0052737">
    <property type="term" value="F:pyruvate dehydrogenase (quinone) activity"/>
    <property type="evidence" value="ECO:0007669"/>
    <property type="project" value="UniProtKB-UniRule"/>
</dbReference>
<evidence type="ECO:0000313" key="8">
    <source>
        <dbReference type="EMBL" id="MCV7424826.1"/>
    </source>
</evidence>
<comment type="cofactor">
    <cofactor evidence="3">
        <name>FAD</name>
        <dbReference type="ChEBI" id="CHEBI:57692"/>
    </cofactor>
    <text evidence="3">Binds 1 FAD per subunit.</text>
</comment>
<evidence type="ECO:0000256" key="1">
    <source>
        <dbReference type="ARBA" id="ARBA00007812"/>
    </source>
</evidence>
<feature type="binding site" evidence="3">
    <location>
        <begin position="251"/>
        <end position="254"/>
    </location>
    <ligand>
        <name>FAD</name>
        <dbReference type="ChEBI" id="CHEBI:57692"/>
    </ligand>
</feature>
<dbReference type="InterPro" id="IPR012000">
    <property type="entry name" value="Thiamin_PyroP_enz_cen_dom"/>
</dbReference>
<dbReference type="PANTHER" id="PTHR42981:SF2">
    <property type="entry name" value="PYRUVATE DEHYDROGENASE [UBIQUINONE]"/>
    <property type="match status" value="1"/>
</dbReference>
<comment type="similarity">
    <text evidence="1 3 4">Belongs to the TPP enzyme family.</text>
</comment>
<dbReference type="InterPro" id="IPR044261">
    <property type="entry name" value="Pyruvate_dehydrogenase"/>
</dbReference>
<evidence type="ECO:0000256" key="4">
    <source>
        <dbReference type="RuleBase" id="RU362132"/>
    </source>
</evidence>
<feature type="binding site" evidence="3">
    <location>
        <position position="49"/>
    </location>
    <ligand>
        <name>thiamine diphosphate</name>
        <dbReference type="ChEBI" id="CHEBI:58937"/>
    </ligand>
</feature>
<comment type="catalytic activity">
    <reaction evidence="3">
        <text>a ubiquinone + pyruvate + H2O = a ubiquinol + acetate + CO2</text>
        <dbReference type="Rhea" id="RHEA:27405"/>
        <dbReference type="Rhea" id="RHEA-COMP:9565"/>
        <dbReference type="Rhea" id="RHEA-COMP:9566"/>
        <dbReference type="ChEBI" id="CHEBI:15361"/>
        <dbReference type="ChEBI" id="CHEBI:15377"/>
        <dbReference type="ChEBI" id="CHEBI:16389"/>
        <dbReference type="ChEBI" id="CHEBI:16526"/>
        <dbReference type="ChEBI" id="CHEBI:17976"/>
        <dbReference type="ChEBI" id="CHEBI:30089"/>
        <dbReference type="EC" id="1.2.5.1"/>
    </reaction>
</comment>
<dbReference type="HAMAP" id="MF_00850">
    <property type="entry name" value="POX"/>
    <property type="match status" value="1"/>
</dbReference>
<proteinExistence type="inferred from homology"/>
<dbReference type="GO" id="GO:0008289">
    <property type="term" value="F:lipid binding"/>
    <property type="evidence" value="ECO:0007669"/>
    <property type="project" value="UniProtKB-UniRule"/>
</dbReference>
<dbReference type="Proteomes" id="UP001141629">
    <property type="component" value="Unassembled WGS sequence"/>
</dbReference>
<keyword evidence="3" id="KW-0274">FAD</keyword>
<feature type="binding site" evidence="3">
    <location>
        <begin position="274"/>
        <end position="278"/>
    </location>
    <ligand>
        <name>FAD</name>
        <dbReference type="ChEBI" id="CHEBI:57692"/>
    </ligand>
</feature>
<comment type="cofactor">
    <cofactor evidence="3">
        <name>Mg(2+)</name>
        <dbReference type="ChEBI" id="CHEBI:18420"/>
    </cofactor>
    <text evidence="3">Binds 1 Mg(2+) ion per subunit.</text>
</comment>
<reference evidence="8" key="2">
    <citation type="journal article" date="2022" name="BMC Genomics">
        <title>Comparative genome analysis of mycobacteria focusing on tRNA and non-coding RNA.</title>
        <authorList>
            <person name="Behra P.R.K."/>
            <person name="Pettersson B.M.F."/>
            <person name="Ramesh M."/>
            <person name="Das S."/>
            <person name="Dasgupta S."/>
            <person name="Kirsebom L.A."/>
        </authorList>
    </citation>
    <scope>NUCLEOTIDE SEQUENCE</scope>
    <source>
        <strain evidence="8">DSM 44838</strain>
    </source>
</reference>
<keyword evidence="3" id="KW-0479">Metal-binding</keyword>
<comment type="subcellular location">
    <subcellularLocation>
        <location evidence="3">Cell membrane</location>
        <topology evidence="3">Peripheral membrane protein</topology>
        <orientation evidence="3">Cytoplasmic side</orientation>
    </subcellularLocation>
</comment>
<dbReference type="InterPro" id="IPR012001">
    <property type="entry name" value="Thiamin_PyroP_enz_TPP-bd_dom"/>
</dbReference>
<sequence>MATIATQIITALARSGVRHVYGLPGDSLNGFTDAIRRSGELTWEHVRHEETAAFAAAADAALTGQLAVCAGSCGPGNLHLINGLFDAERSRVPVLAIAAHIPRSEIGSDYFQETHPQDLFGECSVYCELVSTPEMAPRIIEMAMRAAIEENGVAVVVVPGEIFLAKAVESRWLTKPILPTTSVVRPDDDGLRRAADLLNAGERVTILAGAGVQGAHDEVVELAGLLNAPVVHALRGKEFVEYDNPYDVGMTGLLGFASGYKAIKEADTLLMLGTDFPYQQFFPEDARIVQVDVRGRHLGRRVPVDLGLVGTVADTVAALRPLLVPKSSREHLDRSLRHYAKTRKSMDGLAVNDRDKAPIRPEYVAALANRLATDDAVFTVDVGSPVVWAARYLEMNGRRRLVGSFNHGTMACALPHAIGAQTAFPGRQVVALAGDGGLTMLFGELITLVQNRLPVKVVIFNNSSLNFVELEMKAAGIVNFGTELVNPDFAAVGRAMGAFGRRVEHPGELEDALREAFAHDGPAIVDVVTARQELSIPPAISAEQAKGFSLYAIRTIMAGRADELLDLVTTNVSRRLLD</sequence>
<organism evidence="8 9">
    <name type="scientific">Mycobacterium yunnanensis</name>
    <dbReference type="NCBI Taxonomy" id="368477"/>
    <lineage>
        <taxon>Bacteria</taxon>
        <taxon>Bacillati</taxon>
        <taxon>Actinomycetota</taxon>
        <taxon>Actinomycetes</taxon>
        <taxon>Mycobacteriales</taxon>
        <taxon>Mycobacteriaceae</taxon>
        <taxon>Mycobacterium</taxon>
    </lineage>
</organism>
<dbReference type="EMBL" id="JACKVK010000022">
    <property type="protein sequence ID" value="MCV7424826.1"/>
    <property type="molecule type" value="Genomic_DNA"/>
</dbReference>
<dbReference type="EC" id="1.2.5.1" evidence="3"/>
<dbReference type="Pfam" id="PF00205">
    <property type="entry name" value="TPP_enzyme_M"/>
    <property type="match status" value="1"/>
</dbReference>
<accession>A0A9X2ZBS6</accession>
<dbReference type="InterPro" id="IPR000399">
    <property type="entry name" value="TPP-bd_CS"/>
</dbReference>
<evidence type="ECO:0000313" key="9">
    <source>
        <dbReference type="Proteomes" id="UP001141629"/>
    </source>
</evidence>
<feature type="binding site" evidence="3">
    <location>
        <begin position="435"/>
        <end position="437"/>
    </location>
    <ligand>
        <name>thiamine diphosphate</name>
        <dbReference type="ChEBI" id="CHEBI:58937"/>
    </ligand>
</feature>
<dbReference type="SUPFAM" id="SSF52518">
    <property type="entry name" value="Thiamin diphosphate-binding fold (THDP-binding)"/>
    <property type="match status" value="2"/>
</dbReference>
<dbReference type="GO" id="GO:0042867">
    <property type="term" value="P:pyruvate catabolic process"/>
    <property type="evidence" value="ECO:0007669"/>
    <property type="project" value="UniProtKB-UniRule"/>
</dbReference>
<dbReference type="NCBIfam" id="NF006591">
    <property type="entry name" value="PRK09124.1"/>
    <property type="match status" value="1"/>
</dbReference>
<comment type="caution">
    <text evidence="3">Lacks conserved residue(s) required for the propagation of feature annotation.</text>
</comment>
<dbReference type="InterPro" id="IPR047210">
    <property type="entry name" value="TPP_PYR_POXB-like"/>
</dbReference>
<keyword evidence="3" id="KW-0460">Magnesium</keyword>
<feature type="binding site" evidence="3">
    <location>
        <position position="292"/>
    </location>
    <ligand>
        <name>FAD</name>
        <dbReference type="ChEBI" id="CHEBI:57692"/>
    </ligand>
</feature>
<keyword evidence="3" id="KW-0547">Nucleotide-binding</keyword>
<feature type="binding site" evidence="3">
    <location>
        <position position="435"/>
    </location>
    <ligand>
        <name>Mg(2+)</name>
        <dbReference type="ChEBI" id="CHEBI:18420"/>
    </ligand>
</feature>
<dbReference type="Pfam" id="PF02775">
    <property type="entry name" value="TPP_enzyme_C"/>
    <property type="match status" value="1"/>
</dbReference>
<reference evidence="8" key="1">
    <citation type="submission" date="2020-07" db="EMBL/GenBank/DDBJ databases">
        <authorList>
            <person name="Pettersson B.M.F."/>
            <person name="Behra P.R.K."/>
            <person name="Ramesh M."/>
            <person name="Das S."/>
            <person name="Dasgupta S."/>
            <person name="Kirsebom L.A."/>
        </authorList>
    </citation>
    <scope>NUCLEOTIDE SEQUENCE</scope>
    <source>
        <strain evidence="8">DSM 44838</strain>
    </source>
</reference>
<dbReference type="PANTHER" id="PTHR42981">
    <property type="entry name" value="PYRUVATE DEHYDROGENASE [UBIQUINONE]"/>
    <property type="match status" value="1"/>
</dbReference>
<dbReference type="InterPro" id="IPR047212">
    <property type="entry name" value="TPP_POXB-like"/>
</dbReference>
<dbReference type="AlphaFoldDB" id="A0A9X2ZBS6"/>
<name>A0A9X2ZBS6_9MYCO</name>
<dbReference type="CDD" id="cd07039">
    <property type="entry name" value="TPP_PYR_POX"/>
    <property type="match status" value="1"/>
</dbReference>
<feature type="domain" description="Thiamine pyrophosphate enzyme central" evidence="5">
    <location>
        <begin position="191"/>
        <end position="319"/>
    </location>
</feature>
<comment type="subunit">
    <text evidence="3">Homotetramer.</text>
</comment>
<comment type="activity regulation">
    <text evidence="3">The C-terminus inhibits activity; it has to move for the enzyme to be active. Activated by lipid-binding, which occurs via the C-terminus.</text>
</comment>
<feature type="region of interest" description="Membrane-binding domain" evidence="3">
    <location>
        <begin position="533"/>
        <end position="574"/>
    </location>
</feature>
<dbReference type="InterPro" id="IPR029035">
    <property type="entry name" value="DHS-like_NAD/FAD-binding_dom"/>
</dbReference>
<feature type="binding site" evidence="3">
    <location>
        <begin position="408"/>
        <end position="410"/>
    </location>
    <ligand>
        <name>thiamine diphosphate</name>
        <dbReference type="ChEBI" id="CHEBI:58937"/>
    </ligand>
</feature>
<feature type="domain" description="Thiamine pyrophosphate enzyme TPP-binding" evidence="6">
    <location>
        <begin position="381"/>
        <end position="527"/>
    </location>
</feature>
<keyword evidence="2 3" id="KW-0786">Thiamine pyrophosphate</keyword>
<comment type="domain">
    <text evidence="3">Has 4 domains; the Pyr domain which binds the pyrimidine moiety of the thiamine pyrophosphate cofactor, the FAD-binding domain, the PP-binding domain which binds the pyrophosphate portion of thiamine pyrophosphate and the C-terminal membrane binding region. The C-terminus is held closely against the rest of the protein and covers the active site; during activation it unfolds from the rest of the protein and forms an amphipathic helix upon membrane binding, exposing the active site.</text>
</comment>
<keyword evidence="3 8" id="KW-0830">Ubiquinone</keyword>
<keyword evidence="3" id="KW-0446">Lipid-binding</keyword>
<feature type="region of interest" description="FAD-binding domain" evidence="3">
    <location>
        <begin position="183"/>
        <end position="334"/>
    </location>
</feature>
<dbReference type="SUPFAM" id="SSF52467">
    <property type="entry name" value="DHS-like NAD/FAD-binding domain"/>
    <property type="match status" value="1"/>
</dbReference>
<dbReference type="GO" id="GO:0048039">
    <property type="term" value="F:ubiquinone binding"/>
    <property type="evidence" value="ECO:0007669"/>
    <property type="project" value="UniProtKB-UniRule"/>
</dbReference>
<dbReference type="InterPro" id="IPR047211">
    <property type="entry name" value="POXB-like"/>
</dbReference>
<keyword evidence="3 8" id="KW-0670">Pyruvate</keyword>
<protein>
    <recommendedName>
        <fullName evidence="3">Pyruvate dehydrogenase [ubiquinone]</fullName>
        <ecNumber evidence="3">1.2.5.1</ecNumber>
    </recommendedName>
    <alternativeName>
        <fullName evidence="3">Pyruvate oxidase</fullName>
        <shortName evidence="3">POX</shortName>
    </alternativeName>
    <alternativeName>
        <fullName evidence="3">Pyruvate:ubiquinone-8 oxidoreductase</fullName>
    </alternativeName>
</protein>
<keyword evidence="3" id="KW-0472">Membrane</keyword>
<gene>
    <name evidence="3 8" type="primary">poxB</name>
    <name evidence="8" type="ORF">H7K45_30230</name>
</gene>
<feature type="binding site" evidence="3">
    <location>
        <position position="462"/>
    </location>
    <ligand>
        <name>Mg(2+)</name>
        <dbReference type="ChEBI" id="CHEBI:18420"/>
    </ligand>
</feature>
<feature type="site" description="Moves into active site upon enzyme activation, plays a role in electron transfer" evidence="3">
    <location>
        <position position="467"/>
    </location>
</feature>
<keyword evidence="3" id="KW-0285">Flavoprotein</keyword>
<dbReference type="InterPro" id="IPR011766">
    <property type="entry name" value="TPP_enzyme_TPP-bd"/>
</dbReference>
<keyword evidence="9" id="KW-1185">Reference proteome</keyword>
<evidence type="ECO:0000256" key="3">
    <source>
        <dbReference type="HAMAP-Rule" id="MF_00850"/>
    </source>
</evidence>
<dbReference type="GO" id="GO:0005886">
    <property type="term" value="C:plasma membrane"/>
    <property type="evidence" value="ECO:0007669"/>
    <property type="project" value="UniProtKB-SubCell"/>
</dbReference>
<dbReference type="Pfam" id="PF02776">
    <property type="entry name" value="TPP_enzyme_N"/>
    <property type="match status" value="1"/>
</dbReference>
<comment type="cofactor">
    <cofactor evidence="3">
        <name>thiamine diphosphate</name>
        <dbReference type="ChEBI" id="CHEBI:58937"/>
    </cofactor>
    <text evidence="3">Binds 1 thiamine pyrophosphate per subunit.</text>
</comment>
<dbReference type="GO" id="GO:0030976">
    <property type="term" value="F:thiamine pyrophosphate binding"/>
    <property type="evidence" value="ECO:0007669"/>
    <property type="project" value="UniProtKB-UniRule"/>
</dbReference>
<dbReference type="Gene3D" id="3.40.50.1220">
    <property type="entry name" value="TPP-binding domain"/>
    <property type="match status" value="1"/>
</dbReference>
<dbReference type="Gene3D" id="3.40.50.970">
    <property type="match status" value="2"/>
</dbReference>
<dbReference type="InterPro" id="IPR029061">
    <property type="entry name" value="THDP-binding"/>
</dbReference>
<keyword evidence="3 8" id="KW-0560">Oxidoreductase</keyword>
<feature type="binding site" evidence="3">
    <location>
        <begin position="462"/>
        <end position="468"/>
    </location>
    <ligand>
        <name>thiamine diphosphate</name>
        <dbReference type="ChEBI" id="CHEBI:58937"/>
    </ligand>
</feature>
<evidence type="ECO:0000256" key="2">
    <source>
        <dbReference type="ARBA" id="ARBA00023052"/>
    </source>
</evidence>
<evidence type="ECO:0000259" key="5">
    <source>
        <dbReference type="Pfam" id="PF00205"/>
    </source>
</evidence>
<comment type="caution">
    <text evidence="8">The sequence shown here is derived from an EMBL/GenBank/DDBJ whole genome shotgun (WGS) entry which is preliminary data.</text>
</comment>
<keyword evidence="3" id="KW-1003">Cell membrane</keyword>
<dbReference type="PROSITE" id="PS00187">
    <property type="entry name" value="TPP_ENZYMES"/>
    <property type="match status" value="1"/>
</dbReference>
<dbReference type="CDD" id="cd02014">
    <property type="entry name" value="TPP_POX"/>
    <property type="match status" value="1"/>
</dbReference>
<dbReference type="GO" id="GO:0000287">
    <property type="term" value="F:magnesium ion binding"/>
    <property type="evidence" value="ECO:0007669"/>
    <property type="project" value="UniProtKB-UniRule"/>
</dbReference>
<comment type="function">
    <text evidence="3">A peripheral cell membrane enzyme that catalyzes the oxidative decarboxylation of pyruvate to form acetate and CO(2). It channels electrons from the cytoplasm to the respiratory chain at the cell membrane via ubiquinone.</text>
</comment>
<evidence type="ECO:0000259" key="6">
    <source>
        <dbReference type="Pfam" id="PF02775"/>
    </source>
</evidence>